<dbReference type="GeneID" id="68099512"/>
<dbReference type="Gene3D" id="3.40.50.300">
    <property type="entry name" value="P-loop containing nucleotide triphosphate hydrolases"/>
    <property type="match status" value="1"/>
</dbReference>
<protein>
    <recommendedName>
        <fullName evidence="13">BTB domain-containing protein</fullName>
    </recommendedName>
</protein>
<keyword evidence="7" id="KW-0653">Protein transport</keyword>
<dbReference type="SUPFAM" id="SSF52540">
    <property type="entry name" value="P-loop containing nucleoside triphosphate hydrolases"/>
    <property type="match status" value="1"/>
</dbReference>
<accession>A0AA88H6D3</accession>
<keyword evidence="8" id="KW-0333">Golgi apparatus</keyword>
<evidence type="ECO:0000256" key="9">
    <source>
        <dbReference type="ARBA" id="ARBA00023134"/>
    </source>
</evidence>
<feature type="binding site" evidence="11">
    <location>
        <begin position="581"/>
        <end position="584"/>
    </location>
    <ligand>
        <name>GTP</name>
        <dbReference type="ChEBI" id="CHEBI:37565"/>
    </ligand>
</feature>
<feature type="binding site" evidence="11">
    <location>
        <position position="526"/>
    </location>
    <ligand>
        <name>GTP</name>
        <dbReference type="ChEBI" id="CHEBI:37565"/>
    </ligand>
</feature>
<dbReference type="SMART" id="SM00178">
    <property type="entry name" value="SAR"/>
    <property type="match status" value="1"/>
</dbReference>
<feature type="domain" description="BTB" evidence="13">
    <location>
        <begin position="130"/>
        <end position="200"/>
    </location>
</feature>
<dbReference type="Proteomes" id="UP000816034">
    <property type="component" value="Unassembled WGS sequence"/>
</dbReference>
<dbReference type="GO" id="GO:0003924">
    <property type="term" value="F:GTPase activity"/>
    <property type="evidence" value="ECO:0007669"/>
    <property type="project" value="InterPro"/>
</dbReference>
<dbReference type="PANTHER" id="PTHR11711">
    <property type="entry name" value="ADP RIBOSYLATION FACTOR-RELATED"/>
    <property type="match status" value="1"/>
</dbReference>
<evidence type="ECO:0000256" key="3">
    <source>
        <dbReference type="ARBA" id="ARBA00022448"/>
    </source>
</evidence>
<dbReference type="InterPro" id="IPR000210">
    <property type="entry name" value="BTB/POZ_dom"/>
</dbReference>
<dbReference type="SMART" id="SM00225">
    <property type="entry name" value="BTB"/>
    <property type="match status" value="1"/>
</dbReference>
<dbReference type="GO" id="GO:0015031">
    <property type="term" value="P:protein transport"/>
    <property type="evidence" value="ECO:0007669"/>
    <property type="project" value="UniProtKB-KW"/>
</dbReference>
<dbReference type="GO" id="GO:0046872">
    <property type="term" value="F:metal ion binding"/>
    <property type="evidence" value="ECO:0007669"/>
    <property type="project" value="UniProtKB-KW"/>
</dbReference>
<dbReference type="PRINTS" id="PR00328">
    <property type="entry name" value="SAR1GTPBP"/>
</dbReference>
<reference evidence="14 15" key="1">
    <citation type="journal article" date="2018" name="BMC Genomics">
        <title>The genome of Naegleria lovaniensis, the basis for a comparative approach to unravel pathogenicity factors of the human pathogenic amoeba N. fowleri.</title>
        <authorList>
            <person name="Liechti N."/>
            <person name="Schurch N."/>
            <person name="Bruggmann R."/>
            <person name="Wittwer M."/>
        </authorList>
    </citation>
    <scope>NUCLEOTIDE SEQUENCE [LARGE SCALE GENOMIC DNA]</scope>
    <source>
        <strain evidence="14 15">ATCC 30569</strain>
    </source>
</reference>
<evidence type="ECO:0000256" key="11">
    <source>
        <dbReference type="PIRSR" id="PIRSR606689-1"/>
    </source>
</evidence>
<dbReference type="SUPFAM" id="SSF54695">
    <property type="entry name" value="POZ domain"/>
    <property type="match status" value="1"/>
</dbReference>
<comment type="subcellular location">
    <subcellularLocation>
        <location evidence="1">Golgi apparatus</location>
    </subcellularLocation>
</comment>
<dbReference type="SMART" id="SM00177">
    <property type="entry name" value="ARF"/>
    <property type="match status" value="1"/>
</dbReference>
<evidence type="ECO:0000256" key="1">
    <source>
        <dbReference type="ARBA" id="ARBA00004555"/>
    </source>
</evidence>
<gene>
    <name evidence="14" type="ORF">C9374_007058</name>
</gene>
<keyword evidence="15" id="KW-1185">Reference proteome</keyword>
<dbReference type="GO" id="GO:0005794">
    <property type="term" value="C:Golgi apparatus"/>
    <property type="evidence" value="ECO:0007669"/>
    <property type="project" value="UniProtKB-SubCell"/>
</dbReference>
<evidence type="ECO:0000256" key="5">
    <source>
        <dbReference type="ARBA" id="ARBA00022741"/>
    </source>
</evidence>
<comment type="caution">
    <text evidence="14">The sequence shown here is derived from an EMBL/GenBank/DDBJ whole genome shotgun (WGS) entry which is preliminary data.</text>
</comment>
<proteinExistence type="inferred from homology"/>
<organism evidence="14 15">
    <name type="scientific">Naegleria lovaniensis</name>
    <name type="common">Amoeba</name>
    <dbReference type="NCBI Taxonomy" id="51637"/>
    <lineage>
        <taxon>Eukaryota</taxon>
        <taxon>Discoba</taxon>
        <taxon>Heterolobosea</taxon>
        <taxon>Tetramitia</taxon>
        <taxon>Eutetramitia</taxon>
        <taxon>Vahlkampfiidae</taxon>
        <taxon>Naegleria</taxon>
    </lineage>
</organism>
<dbReference type="EMBL" id="PYSW02000002">
    <property type="protein sequence ID" value="KAG2393527.1"/>
    <property type="molecule type" value="Genomic_DNA"/>
</dbReference>
<dbReference type="AlphaFoldDB" id="A0AA88H6D3"/>
<keyword evidence="4" id="KW-0519">Myristate</keyword>
<evidence type="ECO:0000259" key="13">
    <source>
        <dbReference type="PROSITE" id="PS50097"/>
    </source>
</evidence>
<feature type="binding site" evidence="11">
    <location>
        <begin position="480"/>
        <end position="487"/>
    </location>
    <ligand>
        <name>GTP</name>
        <dbReference type="ChEBI" id="CHEBI:37565"/>
    </ligand>
</feature>
<keyword evidence="9 11" id="KW-0342">GTP-binding</keyword>
<dbReference type="PROSITE" id="PS51417">
    <property type="entry name" value="ARF"/>
    <property type="match status" value="1"/>
</dbReference>
<dbReference type="InterPro" id="IPR027417">
    <property type="entry name" value="P-loop_NTPase"/>
</dbReference>
<dbReference type="GO" id="GO:0016192">
    <property type="term" value="P:vesicle-mediated transport"/>
    <property type="evidence" value="ECO:0007669"/>
    <property type="project" value="UniProtKB-KW"/>
</dbReference>
<evidence type="ECO:0000256" key="6">
    <source>
        <dbReference type="ARBA" id="ARBA00022892"/>
    </source>
</evidence>
<dbReference type="Pfam" id="PF00025">
    <property type="entry name" value="Arf"/>
    <property type="match status" value="1"/>
</dbReference>
<dbReference type="InterPro" id="IPR006689">
    <property type="entry name" value="Small_GTPase_ARF/SAR"/>
</dbReference>
<keyword evidence="5 11" id="KW-0547">Nucleotide-binding</keyword>
<dbReference type="GO" id="GO:0005525">
    <property type="term" value="F:GTP binding"/>
    <property type="evidence" value="ECO:0007669"/>
    <property type="project" value="UniProtKB-KW"/>
</dbReference>
<evidence type="ECO:0000256" key="8">
    <source>
        <dbReference type="ARBA" id="ARBA00023034"/>
    </source>
</evidence>
<sequence length="669" mass="76221">MAQLNPTTTPFDASHSHWYCDWNVLQRQHVFPKKSKSFRSSQAEEELPNVQNMYSDYSSTNECDVNAAMIYHIQERLLFYLRVVDQEDDSSFRSEIVSSQPTLKFFKNETQLNVVQYQLVVDSTNDDTINDSFIIKSLNTNRELHVNKSIITQHCKVFESMLKSGMIESRTNVTTVECASFHDFEMMIQFIHLGSLGVPDCEFVSVDKTPNVIRLKDLIGLLRIADEYQVESLTRAISKVLNQYCALPVAFSAVDLSEDCKTLIFPSASTVIATNIDCVISLPIYHQESLTTKEMDKKYNEITTKSELGQLAKLKCPFVKETDYFCHLFILSPCNIFFKTIGKMPFDLFKSIVIAWKLHIEELKTNDDTSILQTVFLWMIQDCEARYVDACSLIRDYINLCNCTDHLYHIVYEGFINFGDSNQFKECRDELQDLLVKVLLRSHGRYPESKWKQEDLDHSKLIENMAKGKKNIKLTCALLGLDESGKTTIMYKMKLGEVVLTVPTSGIVTETISYRNVDVVMTEVGGTLKDSLLWKDHCKQIDALIFVVNSNDGDRLPLATEYLTHIISELPTQCPVLVYANMQDLPSAKSVSSICDEMMLSKLCHSRAWFIQATCTISGDGLYEGIEWLANNQSHHVHIPYFGSLSSSAFEYSVSGNALVEKLEIPQFN</sequence>
<name>A0AA88H6D3_NAELO</name>
<dbReference type="InterPro" id="IPR024156">
    <property type="entry name" value="Small_GTPase_ARF"/>
</dbReference>
<evidence type="ECO:0000256" key="12">
    <source>
        <dbReference type="PIRSR" id="PIRSR606689-2"/>
    </source>
</evidence>
<feature type="binding site" evidence="12">
    <location>
        <position position="504"/>
    </location>
    <ligand>
        <name>Mg(2+)</name>
        <dbReference type="ChEBI" id="CHEBI:18420"/>
    </ligand>
</feature>
<feature type="binding site" evidence="12">
    <location>
        <position position="487"/>
    </location>
    <ligand>
        <name>Mg(2+)</name>
        <dbReference type="ChEBI" id="CHEBI:18420"/>
    </ligand>
</feature>
<keyword evidence="6" id="KW-0931">ER-Golgi transport</keyword>
<evidence type="ECO:0000256" key="7">
    <source>
        <dbReference type="ARBA" id="ARBA00022927"/>
    </source>
</evidence>
<evidence type="ECO:0000256" key="2">
    <source>
        <dbReference type="ARBA" id="ARBA00010290"/>
    </source>
</evidence>
<keyword evidence="12" id="KW-0460">Magnesium</keyword>
<evidence type="ECO:0000256" key="4">
    <source>
        <dbReference type="ARBA" id="ARBA00022707"/>
    </source>
</evidence>
<dbReference type="Gene3D" id="3.30.710.10">
    <property type="entry name" value="Potassium Channel Kv1.1, Chain A"/>
    <property type="match status" value="1"/>
</dbReference>
<dbReference type="RefSeq" id="XP_044555421.1">
    <property type="nucleotide sequence ID" value="XM_044696987.1"/>
</dbReference>
<evidence type="ECO:0000256" key="10">
    <source>
        <dbReference type="ARBA" id="ARBA00023288"/>
    </source>
</evidence>
<keyword evidence="3" id="KW-0813">Transport</keyword>
<evidence type="ECO:0000313" key="14">
    <source>
        <dbReference type="EMBL" id="KAG2393527.1"/>
    </source>
</evidence>
<evidence type="ECO:0000313" key="15">
    <source>
        <dbReference type="Proteomes" id="UP000816034"/>
    </source>
</evidence>
<dbReference type="InterPro" id="IPR011333">
    <property type="entry name" value="SKP1/BTB/POZ_sf"/>
</dbReference>
<dbReference type="PROSITE" id="PS50097">
    <property type="entry name" value="BTB"/>
    <property type="match status" value="1"/>
</dbReference>
<dbReference type="FunFam" id="3.40.50.300:FF:003500">
    <property type="entry name" value="ADP-ribosylation factor 1"/>
    <property type="match status" value="1"/>
</dbReference>
<keyword evidence="10" id="KW-0449">Lipoprotein</keyword>
<keyword evidence="12" id="KW-0479">Metal-binding</keyword>
<comment type="similarity">
    <text evidence="2">Belongs to the small GTPase superfamily. Arf family.</text>
</comment>
<dbReference type="Pfam" id="PF00651">
    <property type="entry name" value="BTB"/>
    <property type="match status" value="1"/>
</dbReference>